<feature type="domain" description="Gfo/Idh/MocA-like oxidoreductase N-terminal" evidence="1">
    <location>
        <begin position="49"/>
        <end position="180"/>
    </location>
</feature>
<dbReference type="Gene3D" id="3.30.360.10">
    <property type="entry name" value="Dihydrodipicolinate Reductase, domain 2"/>
    <property type="match status" value="1"/>
</dbReference>
<dbReference type="SUPFAM" id="SSF51735">
    <property type="entry name" value="NAD(P)-binding Rossmann-fold domains"/>
    <property type="match status" value="1"/>
</dbReference>
<keyword evidence="4" id="KW-1185">Reference proteome</keyword>
<sequence length="465" mass="51544">MTQDRHVGRCSRRQFIQRTAAVSGAIVVPWIVPSTVWGAQGNVAPSERITVGLIGHGCMGRGHLHRLAGDSEIQVLAVCDVDAVRRDEGKQRVEAAYAARRPAGTYRGCDTYNDYRELLARPDIDAVVIVTPDHWHATQSIHAMRAGKDVYCEKPVSLTVREGRRLVETAQRYSRIFQTGTQYRSISTIRQVCAFVRGGGLGKVKSVFTLWQPLGENFGRSYAPVSPALAAEPAPEGLDWDLWVGPAPWQPYNSAYHRNPIPGVVPWAFHDDFGAGAVTWYHSHAADVIQYALGVENSGPVEFIHPSTGRYPTLTCRYANGTLLHLVDHWGMVKDLYKAVPADARLEGNFGGVFVGERGWVTSMSTGGRIEGGPDDLFERMKLTTREVNIGDNDHHANWFDCIRTRRQCNCGAEIGHRSASLGHLTIVAYKLGRSLEWDPVGEVFVGDEEATRMLARSMRSPWRS</sequence>
<evidence type="ECO:0000313" key="3">
    <source>
        <dbReference type="EMBL" id="MDI6448588.1"/>
    </source>
</evidence>
<dbReference type="PANTHER" id="PTHR43818:SF5">
    <property type="entry name" value="OXIDOREDUCTASE FAMILY PROTEIN"/>
    <property type="match status" value="1"/>
</dbReference>
<dbReference type="Pfam" id="PF19051">
    <property type="entry name" value="GFO_IDH_MocA_C2"/>
    <property type="match status" value="2"/>
</dbReference>
<feature type="domain" description="Gfo/Idh/MocA-like oxidoreductase bacterial type C-terminal" evidence="2">
    <location>
        <begin position="228"/>
        <end position="303"/>
    </location>
</feature>
<dbReference type="GO" id="GO:0000166">
    <property type="term" value="F:nucleotide binding"/>
    <property type="evidence" value="ECO:0007669"/>
    <property type="project" value="InterPro"/>
</dbReference>
<comment type="caution">
    <text evidence="3">The sequence shown here is derived from an EMBL/GenBank/DDBJ whole genome shotgun (WGS) entry which is preliminary data.</text>
</comment>
<dbReference type="RefSeq" id="WP_349243999.1">
    <property type="nucleotide sequence ID" value="NZ_JASCXX010000005.1"/>
</dbReference>
<evidence type="ECO:0000259" key="1">
    <source>
        <dbReference type="Pfam" id="PF01408"/>
    </source>
</evidence>
<feature type="domain" description="Gfo/Idh/MocA-like oxidoreductase bacterial type C-terminal" evidence="2">
    <location>
        <begin position="394"/>
        <end position="464"/>
    </location>
</feature>
<reference evidence="3" key="1">
    <citation type="submission" date="2023-05" db="EMBL/GenBank/DDBJ databases">
        <title>Anaerotaeda fermentans gen. nov., sp. nov., a novel anaerobic planctomycete of the new family within the order Sedimentisphaerales isolated from Taman Peninsula, Russia.</title>
        <authorList>
            <person name="Khomyakova M.A."/>
            <person name="Merkel A.Y."/>
            <person name="Slobodkin A.I."/>
        </authorList>
    </citation>
    <scope>NUCLEOTIDE SEQUENCE</scope>
    <source>
        <strain evidence="3">M17dextr</strain>
    </source>
</reference>
<accession>A0AAW6U011</accession>
<dbReference type="InterPro" id="IPR000683">
    <property type="entry name" value="Gfo/Idh/MocA-like_OxRdtase_N"/>
</dbReference>
<dbReference type="InterPro" id="IPR050463">
    <property type="entry name" value="Gfo/Idh/MocA_oxidrdct_glycsds"/>
</dbReference>
<dbReference type="PROSITE" id="PS51318">
    <property type="entry name" value="TAT"/>
    <property type="match status" value="1"/>
</dbReference>
<proteinExistence type="predicted"/>
<dbReference type="Gene3D" id="3.40.50.720">
    <property type="entry name" value="NAD(P)-binding Rossmann-like Domain"/>
    <property type="match status" value="1"/>
</dbReference>
<dbReference type="InterPro" id="IPR006311">
    <property type="entry name" value="TAT_signal"/>
</dbReference>
<dbReference type="InterPro" id="IPR043906">
    <property type="entry name" value="Gfo/Idh/MocA_OxRdtase_bact_C"/>
</dbReference>
<gene>
    <name evidence="3" type="ORF">QJ522_05995</name>
</gene>
<dbReference type="Pfam" id="PF01408">
    <property type="entry name" value="GFO_IDH_MocA"/>
    <property type="match status" value="1"/>
</dbReference>
<name>A0AAW6U011_9BACT</name>
<dbReference type="InterPro" id="IPR036291">
    <property type="entry name" value="NAD(P)-bd_dom_sf"/>
</dbReference>
<evidence type="ECO:0000259" key="2">
    <source>
        <dbReference type="Pfam" id="PF19051"/>
    </source>
</evidence>
<evidence type="ECO:0000313" key="4">
    <source>
        <dbReference type="Proteomes" id="UP001431776"/>
    </source>
</evidence>
<protein>
    <submittedName>
        <fullName evidence="3">Gfo/Idh/MocA family oxidoreductase</fullName>
    </submittedName>
</protein>
<dbReference type="PANTHER" id="PTHR43818">
    <property type="entry name" value="BCDNA.GH03377"/>
    <property type="match status" value="1"/>
</dbReference>
<dbReference type="EMBL" id="JASCXX010000005">
    <property type="protein sequence ID" value="MDI6448588.1"/>
    <property type="molecule type" value="Genomic_DNA"/>
</dbReference>
<dbReference type="AlphaFoldDB" id="A0AAW6U011"/>
<dbReference type="Proteomes" id="UP001431776">
    <property type="component" value="Unassembled WGS sequence"/>
</dbReference>
<organism evidence="3 4">
    <name type="scientific">Anaerobaca lacustris</name>
    <dbReference type="NCBI Taxonomy" id="3044600"/>
    <lineage>
        <taxon>Bacteria</taxon>
        <taxon>Pseudomonadati</taxon>
        <taxon>Planctomycetota</taxon>
        <taxon>Phycisphaerae</taxon>
        <taxon>Sedimentisphaerales</taxon>
        <taxon>Anaerobacaceae</taxon>
        <taxon>Anaerobaca</taxon>
    </lineage>
</organism>